<evidence type="ECO:0000256" key="1">
    <source>
        <dbReference type="ARBA" id="ARBA00000032"/>
    </source>
</evidence>
<reference evidence="8" key="3">
    <citation type="submission" date="2025-09" db="UniProtKB">
        <authorList>
            <consortium name="Ensembl"/>
        </authorList>
    </citation>
    <scope>IDENTIFICATION</scope>
</reference>
<dbReference type="InterPro" id="IPR029033">
    <property type="entry name" value="His_PPase_superfam"/>
</dbReference>
<organism evidence="8 9">
    <name type="scientific">Podarcis muralis</name>
    <name type="common">Wall lizard</name>
    <name type="synonym">Lacerta muralis</name>
    <dbReference type="NCBI Taxonomy" id="64176"/>
    <lineage>
        <taxon>Eukaryota</taxon>
        <taxon>Metazoa</taxon>
        <taxon>Chordata</taxon>
        <taxon>Craniata</taxon>
        <taxon>Vertebrata</taxon>
        <taxon>Euteleostomi</taxon>
        <taxon>Lepidosauria</taxon>
        <taxon>Squamata</taxon>
        <taxon>Bifurcata</taxon>
        <taxon>Unidentata</taxon>
        <taxon>Episquamata</taxon>
        <taxon>Laterata</taxon>
        <taxon>Lacertibaenia</taxon>
        <taxon>Lacertidae</taxon>
        <taxon>Podarcis</taxon>
    </lineage>
</organism>
<dbReference type="EC" id="3.1.3.2" evidence="3"/>
<keyword evidence="4" id="KW-0732">Signal</keyword>
<evidence type="ECO:0000256" key="2">
    <source>
        <dbReference type="ARBA" id="ARBA00005375"/>
    </source>
</evidence>
<dbReference type="InterPro" id="IPR050645">
    <property type="entry name" value="Histidine_acid_phosphatase"/>
</dbReference>
<dbReference type="Ensembl" id="ENSPMRT00000026829.1">
    <property type="protein sequence ID" value="ENSPMRP00000025278.1"/>
    <property type="gene ID" value="ENSPMRG00000016357.1"/>
</dbReference>
<name>A0A670JK05_PODMU</name>
<reference evidence="8 9" key="1">
    <citation type="journal article" date="2019" name="Proc. Natl. Acad. Sci. U.S.A.">
        <title>Regulatory changes in pterin and carotenoid genes underlie balanced color polymorphisms in the wall lizard.</title>
        <authorList>
            <person name="Andrade P."/>
            <person name="Pinho C."/>
            <person name="Perez I de Lanuza G."/>
            <person name="Afonso S."/>
            <person name="Brejcha J."/>
            <person name="Rubin C.J."/>
            <person name="Wallerman O."/>
            <person name="Pereira P."/>
            <person name="Sabatino S.J."/>
            <person name="Bellati A."/>
            <person name="Pellitteri-Rosa D."/>
            <person name="Bosakova Z."/>
            <person name="Bunikis I."/>
            <person name="Carretero M.A."/>
            <person name="Feiner N."/>
            <person name="Marsik P."/>
            <person name="Pauperio F."/>
            <person name="Salvi D."/>
            <person name="Soler L."/>
            <person name="While G.M."/>
            <person name="Uller T."/>
            <person name="Font E."/>
            <person name="Andersson L."/>
            <person name="Carneiro M."/>
        </authorList>
    </citation>
    <scope>NUCLEOTIDE SEQUENCE</scope>
</reference>
<evidence type="ECO:0000256" key="3">
    <source>
        <dbReference type="ARBA" id="ARBA00012646"/>
    </source>
</evidence>
<evidence type="ECO:0000313" key="9">
    <source>
        <dbReference type="Proteomes" id="UP000472272"/>
    </source>
</evidence>
<dbReference type="InterPro" id="IPR000560">
    <property type="entry name" value="His_Pase_clade-2"/>
</dbReference>
<reference evidence="8" key="2">
    <citation type="submission" date="2025-08" db="UniProtKB">
        <authorList>
            <consortium name="Ensembl"/>
        </authorList>
    </citation>
    <scope>IDENTIFICATION</scope>
</reference>
<comment type="similarity">
    <text evidence="2">Belongs to the histidine acid phosphatase family.</text>
</comment>
<comment type="catalytic activity">
    <reaction evidence="1">
        <text>a phosphate monoester + H2O = an alcohol + phosphate</text>
        <dbReference type="Rhea" id="RHEA:15017"/>
        <dbReference type="ChEBI" id="CHEBI:15377"/>
        <dbReference type="ChEBI" id="CHEBI:30879"/>
        <dbReference type="ChEBI" id="CHEBI:43474"/>
        <dbReference type="ChEBI" id="CHEBI:67140"/>
        <dbReference type="EC" id="3.1.3.2"/>
    </reaction>
</comment>
<dbReference type="Gene3D" id="3.40.50.1240">
    <property type="entry name" value="Phosphoglycerate mutase-like"/>
    <property type="match status" value="1"/>
</dbReference>
<keyword evidence="6" id="KW-1015">Disulfide bond</keyword>
<dbReference type="AlphaFoldDB" id="A0A670JK05"/>
<dbReference type="GeneTree" id="ENSGT00940000160450"/>
<sequence>SMGGREGWRRHVQILNQLSLTCYFRQQFPSNPASMAQVYRHGDRSPLSSFPTNVVNEDAWPQGFAQLTKLGMQQQYELGQFIRKRYEGFLSTDYKPKEIYVRSTDTDRTIMSAEANLAGLFPPKGNQIWNKEILWQPIPVHTVPRSDDKARKRVVFLTFPAPCAMKTWAGSRHIKEAFQFKVWSI</sequence>
<evidence type="ECO:0000256" key="4">
    <source>
        <dbReference type="ARBA" id="ARBA00022729"/>
    </source>
</evidence>
<dbReference type="CDD" id="cd07061">
    <property type="entry name" value="HP_HAP_like"/>
    <property type="match status" value="1"/>
</dbReference>
<protein>
    <recommendedName>
        <fullName evidence="3">acid phosphatase</fullName>
        <ecNumber evidence="3">3.1.3.2</ecNumber>
    </recommendedName>
</protein>
<evidence type="ECO:0000313" key="8">
    <source>
        <dbReference type="Ensembl" id="ENSPMRP00000025278.1"/>
    </source>
</evidence>
<dbReference type="PANTHER" id="PTHR11567">
    <property type="entry name" value="ACID PHOSPHATASE-RELATED"/>
    <property type="match status" value="1"/>
</dbReference>
<dbReference type="Pfam" id="PF00328">
    <property type="entry name" value="His_Phos_2"/>
    <property type="match status" value="1"/>
</dbReference>
<evidence type="ECO:0000256" key="7">
    <source>
        <dbReference type="ARBA" id="ARBA00023180"/>
    </source>
</evidence>
<accession>A0A670JK05</accession>
<dbReference type="PANTHER" id="PTHR11567:SF211">
    <property type="entry name" value="PROSTATIC ACID PHOSPHATASE"/>
    <property type="match status" value="1"/>
</dbReference>
<dbReference type="Proteomes" id="UP000472272">
    <property type="component" value="Chromosome 12"/>
</dbReference>
<proteinExistence type="inferred from homology"/>
<keyword evidence="7" id="KW-0325">Glycoprotein</keyword>
<evidence type="ECO:0000256" key="6">
    <source>
        <dbReference type="ARBA" id="ARBA00023157"/>
    </source>
</evidence>
<dbReference type="GO" id="GO:0005886">
    <property type="term" value="C:plasma membrane"/>
    <property type="evidence" value="ECO:0007669"/>
    <property type="project" value="TreeGrafter"/>
</dbReference>
<dbReference type="SUPFAM" id="SSF53254">
    <property type="entry name" value="Phosphoglycerate mutase-like"/>
    <property type="match status" value="1"/>
</dbReference>
<evidence type="ECO:0000256" key="5">
    <source>
        <dbReference type="ARBA" id="ARBA00022801"/>
    </source>
</evidence>
<keyword evidence="9" id="KW-1185">Reference proteome</keyword>
<keyword evidence="5" id="KW-0378">Hydrolase</keyword>
<dbReference type="GO" id="GO:0003993">
    <property type="term" value="F:acid phosphatase activity"/>
    <property type="evidence" value="ECO:0007669"/>
    <property type="project" value="UniProtKB-EC"/>
</dbReference>